<dbReference type="Gene3D" id="3.30.1490.190">
    <property type="match status" value="1"/>
</dbReference>
<feature type="binding site" evidence="7">
    <location>
        <position position="119"/>
    </location>
    <ligand>
        <name>Zn(2+)</name>
        <dbReference type="ChEBI" id="CHEBI:29105"/>
    </ligand>
</feature>
<evidence type="ECO:0000256" key="7">
    <source>
        <dbReference type="PIRSR" id="PIRSR602481-1"/>
    </source>
</evidence>
<accession>A0A174Z631</accession>
<proteinExistence type="inferred from homology"/>
<dbReference type="PANTHER" id="PTHR33202">
    <property type="entry name" value="ZINC UPTAKE REGULATION PROTEIN"/>
    <property type="match status" value="1"/>
</dbReference>
<keyword evidence="6" id="KW-0804">Transcription</keyword>
<evidence type="ECO:0000313" key="9">
    <source>
        <dbReference type="Proteomes" id="UP000095662"/>
    </source>
</evidence>
<keyword evidence="3 7" id="KW-0862">Zinc</keyword>
<dbReference type="GO" id="GO:0008270">
    <property type="term" value="F:zinc ion binding"/>
    <property type="evidence" value="ECO:0007669"/>
    <property type="project" value="TreeGrafter"/>
</dbReference>
<dbReference type="Gene3D" id="1.10.10.10">
    <property type="entry name" value="Winged helix-like DNA-binding domain superfamily/Winged helix DNA-binding domain"/>
    <property type="match status" value="1"/>
</dbReference>
<dbReference type="Pfam" id="PF01475">
    <property type="entry name" value="FUR"/>
    <property type="match status" value="1"/>
</dbReference>
<reference evidence="8 9" key="1">
    <citation type="submission" date="2015-09" db="EMBL/GenBank/DDBJ databases">
        <authorList>
            <consortium name="Pathogen Informatics"/>
        </authorList>
    </citation>
    <scope>NUCLEOTIDE SEQUENCE [LARGE SCALE GENOMIC DNA]</scope>
    <source>
        <strain evidence="8 9">2789STDY5834928</strain>
    </source>
</reference>
<dbReference type="GO" id="GO:0000976">
    <property type="term" value="F:transcription cis-regulatory region binding"/>
    <property type="evidence" value="ECO:0007669"/>
    <property type="project" value="TreeGrafter"/>
</dbReference>
<dbReference type="Proteomes" id="UP000095662">
    <property type="component" value="Unassembled WGS sequence"/>
</dbReference>
<evidence type="ECO:0000256" key="6">
    <source>
        <dbReference type="ARBA" id="ARBA00023163"/>
    </source>
</evidence>
<dbReference type="InterPro" id="IPR036390">
    <property type="entry name" value="WH_DNA-bd_sf"/>
</dbReference>
<evidence type="ECO:0000256" key="2">
    <source>
        <dbReference type="ARBA" id="ARBA00022491"/>
    </source>
</evidence>
<dbReference type="CDD" id="cd07153">
    <property type="entry name" value="Fur_like"/>
    <property type="match status" value="1"/>
</dbReference>
<evidence type="ECO:0000313" key="8">
    <source>
        <dbReference type="EMBL" id="CUQ82855.1"/>
    </source>
</evidence>
<name>A0A174Z631_9FIRM</name>
<dbReference type="GO" id="GO:0003700">
    <property type="term" value="F:DNA-binding transcription factor activity"/>
    <property type="evidence" value="ECO:0007669"/>
    <property type="project" value="InterPro"/>
</dbReference>
<evidence type="ECO:0000256" key="1">
    <source>
        <dbReference type="ARBA" id="ARBA00007957"/>
    </source>
</evidence>
<evidence type="ECO:0000256" key="4">
    <source>
        <dbReference type="ARBA" id="ARBA00023015"/>
    </source>
</evidence>
<dbReference type="InterPro" id="IPR043135">
    <property type="entry name" value="Fur_C"/>
</dbReference>
<keyword evidence="7" id="KW-0479">Metal-binding</keyword>
<evidence type="ECO:0000256" key="5">
    <source>
        <dbReference type="ARBA" id="ARBA00023125"/>
    </source>
</evidence>
<sequence>MNYSQQRNCIMNIVVSNPVHPTAEQVYDIARRSYPKISLGTVYRNLNQLAEHGILKKICSSYGSVRFDGRTDPHFHMICSCCEKVFDVELGEMMCLNDKIRTKYDFDVTEYEISIKGICSECRDKQGKSESA</sequence>
<comment type="cofactor">
    <cofactor evidence="7">
        <name>Zn(2+)</name>
        <dbReference type="ChEBI" id="CHEBI:29105"/>
    </cofactor>
    <text evidence="7">Binds 1 zinc ion per subunit.</text>
</comment>
<dbReference type="STRING" id="39492.ERS852540_00579"/>
<comment type="similarity">
    <text evidence="1">Belongs to the Fur family.</text>
</comment>
<protein>
    <submittedName>
        <fullName evidence="8">Peroxide-responsive repressor perR</fullName>
    </submittedName>
</protein>
<organism evidence="8 9">
    <name type="scientific">[Eubacterium] siraeum</name>
    <dbReference type="NCBI Taxonomy" id="39492"/>
    <lineage>
        <taxon>Bacteria</taxon>
        <taxon>Bacillati</taxon>
        <taxon>Bacillota</taxon>
        <taxon>Clostridia</taxon>
        <taxon>Eubacteriales</taxon>
        <taxon>Oscillospiraceae</taxon>
        <taxon>Oscillospiraceae incertae sedis</taxon>
    </lineage>
</organism>
<dbReference type="EMBL" id="CZBY01000003">
    <property type="protein sequence ID" value="CUQ82855.1"/>
    <property type="molecule type" value="Genomic_DNA"/>
</dbReference>
<dbReference type="AlphaFoldDB" id="A0A174Z631"/>
<dbReference type="InterPro" id="IPR036388">
    <property type="entry name" value="WH-like_DNA-bd_sf"/>
</dbReference>
<evidence type="ECO:0000256" key="3">
    <source>
        <dbReference type="ARBA" id="ARBA00022833"/>
    </source>
</evidence>
<feature type="binding site" evidence="7">
    <location>
        <position position="79"/>
    </location>
    <ligand>
        <name>Zn(2+)</name>
        <dbReference type="ChEBI" id="CHEBI:29105"/>
    </ligand>
</feature>
<dbReference type="OrthoDB" id="8659436at2"/>
<dbReference type="InterPro" id="IPR002481">
    <property type="entry name" value="FUR"/>
</dbReference>
<feature type="binding site" evidence="7">
    <location>
        <position position="82"/>
    </location>
    <ligand>
        <name>Zn(2+)</name>
        <dbReference type="ChEBI" id="CHEBI:29105"/>
    </ligand>
</feature>
<feature type="binding site" evidence="7">
    <location>
        <position position="122"/>
    </location>
    <ligand>
        <name>Zn(2+)</name>
        <dbReference type="ChEBI" id="CHEBI:29105"/>
    </ligand>
</feature>
<keyword evidence="4" id="KW-0805">Transcription regulation</keyword>
<dbReference type="GO" id="GO:0045892">
    <property type="term" value="P:negative regulation of DNA-templated transcription"/>
    <property type="evidence" value="ECO:0007669"/>
    <property type="project" value="TreeGrafter"/>
</dbReference>
<dbReference type="GO" id="GO:1900376">
    <property type="term" value="P:regulation of secondary metabolite biosynthetic process"/>
    <property type="evidence" value="ECO:0007669"/>
    <property type="project" value="TreeGrafter"/>
</dbReference>
<keyword evidence="2" id="KW-0678">Repressor</keyword>
<dbReference type="SUPFAM" id="SSF46785">
    <property type="entry name" value="Winged helix' DNA-binding domain"/>
    <property type="match status" value="1"/>
</dbReference>
<gene>
    <name evidence="8" type="primary">perR</name>
    <name evidence="8" type="ORF">ERS852540_00579</name>
</gene>
<keyword evidence="5" id="KW-0238">DNA-binding</keyword>
<dbReference type="PANTHER" id="PTHR33202:SF7">
    <property type="entry name" value="FERRIC UPTAKE REGULATION PROTEIN"/>
    <property type="match status" value="1"/>
</dbReference>